<gene>
    <name evidence="4" type="primary">LOB</name>
    <name evidence="4" type="ORF">AXF42_Ash011809</name>
</gene>
<name>A0A2I0AVW1_9ASPA</name>
<dbReference type="InterPro" id="IPR004883">
    <property type="entry name" value="LOB"/>
</dbReference>
<feature type="region of interest" description="Disordered" evidence="2">
    <location>
        <begin position="184"/>
        <end position="211"/>
    </location>
</feature>
<dbReference type="GO" id="GO:0004088">
    <property type="term" value="F:carbamoyl-phosphate synthase (glutamine-hydrolyzing) activity"/>
    <property type="evidence" value="ECO:0007669"/>
    <property type="project" value="UniProtKB-EC"/>
</dbReference>
<evidence type="ECO:0000259" key="3">
    <source>
        <dbReference type="PROSITE" id="PS50891"/>
    </source>
</evidence>
<reference evidence="4 5" key="1">
    <citation type="journal article" date="2017" name="Nature">
        <title>The Apostasia genome and the evolution of orchids.</title>
        <authorList>
            <person name="Zhang G.Q."/>
            <person name="Liu K.W."/>
            <person name="Li Z."/>
            <person name="Lohaus R."/>
            <person name="Hsiao Y.Y."/>
            <person name="Niu S.C."/>
            <person name="Wang J.Y."/>
            <person name="Lin Y.C."/>
            <person name="Xu Q."/>
            <person name="Chen L.J."/>
            <person name="Yoshida K."/>
            <person name="Fujiwara S."/>
            <person name="Wang Z.W."/>
            <person name="Zhang Y.Q."/>
            <person name="Mitsuda N."/>
            <person name="Wang M."/>
            <person name="Liu G.H."/>
            <person name="Pecoraro L."/>
            <person name="Huang H.X."/>
            <person name="Xiao X.J."/>
            <person name="Lin M."/>
            <person name="Wu X.Y."/>
            <person name="Wu W.L."/>
            <person name="Chen Y.Y."/>
            <person name="Chang S.B."/>
            <person name="Sakamoto S."/>
            <person name="Ohme-Takagi M."/>
            <person name="Yagi M."/>
            <person name="Zeng S.J."/>
            <person name="Shen C.Y."/>
            <person name="Yeh C.M."/>
            <person name="Luo Y.B."/>
            <person name="Tsai W.C."/>
            <person name="Van de Peer Y."/>
            <person name="Liu Z.J."/>
        </authorList>
    </citation>
    <scope>NUCLEOTIDE SEQUENCE [LARGE SCALE GENOMIC DNA]</scope>
    <source>
        <strain evidence="5">cv. Shenzhen</strain>
        <tissue evidence="4">Stem</tissue>
    </source>
</reference>
<dbReference type="STRING" id="1088818.A0A2I0AVW1"/>
<dbReference type="EMBL" id="KZ451944">
    <property type="protein sequence ID" value="PKA59685.1"/>
    <property type="molecule type" value="Genomic_DNA"/>
</dbReference>
<protein>
    <submittedName>
        <fullName evidence="4">Protein lateral organ boundaries</fullName>
        <ecNumber evidence="4">6.3.5.5</ecNumber>
    </submittedName>
</protein>
<feature type="domain" description="LOB" evidence="3">
    <location>
        <begin position="215"/>
        <end position="316"/>
    </location>
</feature>
<dbReference type="EC" id="6.3.5.5" evidence="4"/>
<comment type="similarity">
    <text evidence="1">Belongs to the LOB domain-containing protein family.</text>
</comment>
<keyword evidence="4" id="KW-0436">Ligase</keyword>
<evidence type="ECO:0000256" key="1">
    <source>
        <dbReference type="ARBA" id="ARBA00005474"/>
    </source>
</evidence>
<feature type="region of interest" description="Disordered" evidence="2">
    <location>
        <begin position="65"/>
        <end position="84"/>
    </location>
</feature>
<feature type="compositionally biased region" description="Low complexity" evidence="2">
    <location>
        <begin position="364"/>
        <end position="374"/>
    </location>
</feature>
<sequence>MQGCYLVIRKVASRAYTWRDPVPEIRRAAQGKGQGKRKFDGNSLRAPTPVYIIKEIFSALQDRGFLPNRGERQPPQPTCEAKGRSRTLGFGIRLQRSESEGEGAEQDYVRTRATWAWAVGRVGESRESSVRPWAGAVRPRRAVGVAALPESRESRVGVAASRRLSDDPELLLFHSFSASSQRIPLPLSKEEEGGGGGGGGGGDRRMAASTNPSSSPCAACKLLRRKCLPGCIFSPYFPPEEPHKFANVHKVFGASNVTKLLNELHPHQREDAVNSLAYEAEARIKDPVYGCVGAISVLQRQVQRLQKELAGVRAELLRYTSGGMSPAGGFPVTPTSAGRAYYQHLQQQSLIGIPSFPNFLPSSSWNASSSNSSSGALNQREGGGRRSM</sequence>
<evidence type="ECO:0000313" key="4">
    <source>
        <dbReference type="EMBL" id="PKA59685.1"/>
    </source>
</evidence>
<keyword evidence="5" id="KW-1185">Reference proteome</keyword>
<proteinExistence type="inferred from homology"/>
<evidence type="ECO:0000256" key="2">
    <source>
        <dbReference type="SAM" id="MobiDB-lite"/>
    </source>
</evidence>
<dbReference type="PANTHER" id="PTHR31301">
    <property type="entry name" value="LOB DOMAIN-CONTAINING PROTEIN 4-RELATED"/>
    <property type="match status" value="1"/>
</dbReference>
<dbReference type="AlphaFoldDB" id="A0A2I0AVW1"/>
<dbReference type="Proteomes" id="UP000236161">
    <property type="component" value="Unassembled WGS sequence"/>
</dbReference>
<dbReference type="PROSITE" id="PS50891">
    <property type="entry name" value="LOB"/>
    <property type="match status" value="1"/>
</dbReference>
<evidence type="ECO:0000313" key="5">
    <source>
        <dbReference type="Proteomes" id="UP000236161"/>
    </source>
</evidence>
<accession>A0A2I0AVW1</accession>
<feature type="region of interest" description="Disordered" evidence="2">
    <location>
        <begin position="364"/>
        <end position="388"/>
    </location>
</feature>
<dbReference type="Pfam" id="PF03195">
    <property type="entry name" value="LOB"/>
    <property type="match status" value="1"/>
</dbReference>
<dbReference type="PANTHER" id="PTHR31301:SF91">
    <property type="entry name" value="PROTEIN LATERAL ORGAN BOUNDARIES"/>
    <property type="match status" value="1"/>
</dbReference>
<organism evidence="4 5">
    <name type="scientific">Apostasia shenzhenica</name>
    <dbReference type="NCBI Taxonomy" id="1088818"/>
    <lineage>
        <taxon>Eukaryota</taxon>
        <taxon>Viridiplantae</taxon>
        <taxon>Streptophyta</taxon>
        <taxon>Embryophyta</taxon>
        <taxon>Tracheophyta</taxon>
        <taxon>Spermatophyta</taxon>
        <taxon>Magnoliopsida</taxon>
        <taxon>Liliopsida</taxon>
        <taxon>Asparagales</taxon>
        <taxon>Orchidaceae</taxon>
        <taxon>Apostasioideae</taxon>
        <taxon>Apostasia</taxon>
    </lineage>
</organism>